<dbReference type="EMBL" id="MEYH01000037">
    <property type="protein sequence ID" value="OGD16258.1"/>
    <property type="molecule type" value="Genomic_DNA"/>
</dbReference>
<comment type="caution">
    <text evidence="2">The sequence shown here is derived from an EMBL/GenBank/DDBJ whole genome shotgun (WGS) entry which is preliminary data.</text>
</comment>
<accession>A0A1F5ACY6</accession>
<keyword evidence="1" id="KW-0472">Membrane</keyword>
<keyword evidence="1" id="KW-0812">Transmembrane</keyword>
<evidence type="ECO:0000256" key="1">
    <source>
        <dbReference type="SAM" id="Phobius"/>
    </source>
</evidence>
<gene>
    <name evidence="2" type="ORF">A2V47_00970</name>
</gene>
<feature type="transmembrane region" description="Helical" evidence="1">
    <location>
        <begin position="91"/>
        <end position="112"/>
    </location>
</feature>
<feature type="transmembrane region" description="Helical" evidence="1">
    <location>
        <begin position="57"/>
        <end position="76"/>
    </location>
</feature>
<reference evidence="2 3" key="1">
    <citation type="journal article" date="2016" name="Nat. Commun.">
        <title>Thousands of microbial genomes shed light on interconnected biogeochemical processes in an aquifer system.</title>
        <authorList>
            <person name="Anantharaman K."/>
            <person name="Brown C.T."/>
            <person name="Hug L.A."/>
            <person name="Sharon I."/>
            <person name="Castelle C.J."/>
            <person name="Probst A.J."/>
            <person name="Thomas B.C."/>
            <person name="Singh A."/>
            <person name="Wilkins M.J."/>
            <person name="Karaoz U."/>
            <person name="Brodie E.L."/>
            <person name="Williams K.H."/>
            <person name="Hubbard S.S."/>
            <person name="Banfield J.F."/>
        </authorList>
    </citation>
    <scope>NUCLEOTIDE SEQUENCE [LARGE SCALE GENOMIC DNA]</scope>
</reference>
<organism evidence="2 3">
    <name type="scientific">Candidatus Sediminicultor quintus</name>
    <dbReference type="NCBI Taxonomy" id="1797291"/>
    <lineage>
        <taxon>Bacteria</taxon>
        <taxon>Pseudomonadati</taxon>
        <taxon>Atribacterota</taxon>
        <taxon>Candidatus Phoenicimicrobiia</taxon>
        <taxon>Candidatus Pheonicimicrobiales</taxon>
        <taxon>Candidatus Phoenicimicrobiaceae</taxon>
        <taxon>Candidatus Sediminicultor</taxon>
    </lineage>
</organism>
<keyword evidence="1" id="KW-1133">Transmembrane helix</keyword>
<proteinExistence type="predicted"/>
<dbReference type="AlphaFoldDB" id="A0A1F5ACY6"/>
<feature type="transmembrane region" description="Helical" evidence="1">
    <location>
        <begin position="33"/>
        <end position="51"/>
    </location>
</feature>
<name>A0A1F5ACY6_9BACT</name>
<evidence type="ECO:0000313" key="2">
    <source>
        <dbReference type="EMBL" id="OGD16258.1"/>
    </source>
</evidence>
<protein>
    <submittedName>
        <fullName evidence="2">Uncharacterized protein</fullName>
    </submittedName>
</protein>
<dbReference type="Proteomes" id="UP000177701">
    <property type="component" value="Unassembled WGS sequence"/>
</dbReference>
<evidence type="ECO:0000313" key="3">
    <source>
        <dbReference type="Proteomes" id="UP000177701"/>
    </source>
</evidence>
<sequence>MFKENKKGGKKSVFIYGTIDERTKSIVYQGDAYMGRFLLFAILLDVVYRGLRYDDPMWELLLIVIIGGGISTFYQIKNKILVNNPNFRKSLFLLIVISLISAAVTFLVVFILNHK</sequence>